<comment type="caution">
    <text evidence="1">The sequence shown here is derived from an EMBL/GenBank/DDBJ whole genome shotgun (WGS) entry which is preliminary data.</text>
</comment>
<feature type="non-terminal residue" evidence="1">
    <location>
        <position position="74"/>
    </location>
</feature>
<accession>A0A367LWN4</accession>
<protein>
    <submittedName>
        <fullName evidence="1">GMP synthase</fullName>
    </submittedName>
</protein>
<dbReference type="AlphaFoldDB" id="A0A367LWN4"/>
<reference evidence="1 2" key="1">
    <citation type="submission" date="2018-07" db="EMBL/GenBank/DDBJ databases">
        <title>Mechanisms of high-level aminoglycoside resistance among Gram-negative pathogens in Brazil.</title>
        <authorList>
            <person name="Ballaben A.S."/>
            <person name="Darini A.L.C."/>
            <person name="Doi Y."/>
        </authorList>
    </citation>
    <scope>NUCLEOTIDE SEQUENCE [LARGE SCALE GENOMIC DNA]</scope>
    <source>
        <strain evidence="1 2">B2-305</strain>
    </source>
</reference>
<organism evidence="1 2">
    <name type="scientific">Pseudomonas aeruginosa</name>
    <dbReference type="NCBI Taxonomy" id="287"/>
    <lineage>
        <taxon>Bacteria</taxon>
        <taxon>Pseudomonadati</taxon>
        <taxon>Pseudomonadota</taxon>
        <taxon>Gammaproteobacteria</taxon>
        <taxon>Pseudomonadales</taxon>
        <taxon>Pseudomonadaceae</taxon>
        <taxon>Pseudomonas</taxon>
    </lineage>
</organism>
<dbReference type="Gene3D" id="3.40.50.880">
    <property type="match status" value="1"/>
</dbReference>
<dbReference type="EMBL" id="QORE01002901">
    <property type="protein sequence ID" value="RCI69605.1"/>
    <property type="molecule type" value="Genomic_DNA"/>
</dbReference>
<dbReference type="SUPFAM" id="SSF52317">
    <property type="entry name" value="Class I glutamine amidotransferase-like"/>
    <property type="match status" value="1"/>
</dbReference>
<name>A0A367LWN4_PSEAI</name>
<dbReference type="Proteomes" id="UP000253594">
    <property type="component" value="Unassembled WGS sequence"/>
</dbReference>
<gene>
    <name evidence="1" type="ORF">DT376_39050</name>
</gene>
<evidence type="ECO:0000313" key="2">
    <source>
        <dbReference type="Proteomes" id="UP000253594"/>
    </source>
</evidence>
<proteinExistence type="predicted"/>
<sequence length="74" mass="8048">MSDILILTHAEFCPPGHLGAVLAERGLDFRVIRADLGELAGLDAERPRAVAIMGGPMSVNDDLPWLRDELALLR</sequence>
<evidence type="ECO:0000313" key="1">
    <source>
        <dbReference type="EMBL" id="RCI69605.1"/>
    </source>
</evidence>
<dbReference type="InterPro" id="IPR029062">
    <property type="entry name" value="Class_I_gatase-like"/>
</dbReference>